<evidence type="ECO:0000313" key="1">
    <source>
        <dbReference type="EMBL" id="SDD36390.1"/>
    </source>
</evidence>
<organism evidence="1 2">
    <name type="scientific">Nocardioides lianchengensis</name>
    <dbReference type="NCBI Taxonomy" id="1045774"/>
    <lineage>
        <taxon>Bacteria</taxon>
        <taxon>Bacillati</taxon>
        <taxon>Actinomycetota</taxon>
        <taxon>Actinomycetes</taxon>
        <taxon>Propionibacteriales</taxon>
        <taxon>Nocardioidaceae</taxon>
        <taxon>Nocardioides</taxon>
    </lineage>
</organism>
<protein>
    <recommendedName>
        <fullName evidence="3">DUF2277 domain-containing protein</fullName>
    </recommendedName>
</protein>
<dbReference type="OrthoDB" id="2720376at2"/>
<dbReference type="EMBL" id="FMZM01000007">
    <property type="protein sequence ID" value="SDD36390.1"/>
    <property type="molecule type" value="Genomic_DNA"/>
</dbReference>
<dbReference type="InterPro" id="IPR018735">
    <property type="entry name" value="DUF2277"/>
</dbReference>
<sequence length="89" mass="9815">MCRNIRPLNNFEPPATSSEVTAAALQYVRKVSGTTKPSQANQAAFDRAVAEIAHLTEHLLEELVTTAPPKNREVEAEKARARAALRYAR</sequence>
<dbReference type="RefSeq" id="WP_090857480.1">
    <property type="nucleotide sequence ID" value="NZ_FMZM01000007.1"/>
</dbReference>
<reference evidence="1 2" key="1">
    <citation type="submission" date="2016-10" db="EMBL/GenBank/DDBJ databases">
        <authorList>
            <person name="de Groot N.N."/>
        </authorList>
    </citation>
    <scope>NUCLEOTIDE SEQUENCE [LARGE SCALE GENOMIC DNA]</scope>
    <source>
        <strain evidence="1 2">CGMCC 4.6858</strain>
    </source>
</reference>
<evidence type="ECO:0000313" key="2">
    <source>
        <dbReference type="Proteomes" id="UP000199034"/>
    </source>
</evidence>
<evidence type="ECO:0008006" key="3">
    <source>
        <dbReference type="Google" id="ProtNLM"/>
    </source>
</evidence>
<accession>A0A1G6U4T0</accession>
<keyword evidence="2" id="KW-1185">Reference proteome</keyword>
<dbReference type="AlphaFoldDB" id="A0A1G6U4T0"/>
<gene>
    <name evidence="1" type="ORF">SAMN05421872_107308</name>
</gene>
<name>A0A1G6U4T0_9ACTN</name>
<dbReference type="Pfam" id="PF10041">
    <property type="entry name" value="DUF2277"/>
    <property type="match status" value="1"/>
</dbReference>
<proteinExistence type="predicted"/>
<dbReference type="Proteomes" id="UP000199034">
    <property type="component" value="Unassembled WGS sequence"/>
</dbReference>
<dbReference type="STRING" id="1045774.SAMN05421872_107308"/>